<feature type="region of interest" description="Disordered" evidence="1">
    <location>
        <begin position="384"/>
        <end position="409"/>
    </location>
</feature>
<feature type="compositionally biased region" description="Basic residues" evidence="1">
    <location>
        <begin position="32"/>
        <end position="43"/>
    </location>
</feature>
<feature type="compositionally biased region" description="Basic and acidic residues" evidence="1">
    <location>
        <begin position="432"/>
        <end position="442"/>
    </location>
</feature>
<organism evidence="2">
    <name type="scientific">bioreactor metagenome</name>
    <dbReference type="NCBI Taxonomy" id="1076179"/>
    <lineage>
        <taxon>unclassified sequences</taxon>
        <taxon>metagenomes</taxon>
        <taxon>ecological metagenomes</taxon>
    </lineage>
</organism>
<feature type="compositionally biased region" description="Basic and acidic residues" evidence="1">
    <location>
        <begin position="341"/>
        <end position="351"/>
    </location>
</feature>
<dbReference type="EMBL" id="VSSQ01000089">
    <property type="protein sequence ID" value="MPL75514.1"/>
    <property type="molecule type" value="Genomic_DNA"/>
</dbReference>
<feature type="compositionally biased region" description="Basic and acidic residues" evidence="1">
    <location>
        <begin position="450"/>
        <end position="476"/>
    </location>
</feature>
<proteinExistence type="predicted"/>
<name>A0A644U993_9ZZZZ</name>
<feature type="region of interest" description="Disordered" evidence="1">
    <location>
        <begin position="27"/>
        <end position="50"/>
    </location>
</feature>
<evidence type="ECO:0000313" key="2">
    <source>
        <dbReference type="EMBL" id="MPL75514.1"/>
    </source>
</evidence>
<evidence type="ECO:0000256" key="1">
    <source>
        <dbReference type="SAM" id="MobiDB-lite"/>
    </source>
</evidence>
<feature type="compositionally biased region" description="Acidic residues" evidence="1">
    <location>
        <begin position="262"/>
        <end position="275"/>
    </location>
</feature>
<feature type="region of interest" description="Disordered" evidence="1">
    <location>
        <begin position="255"/>
        <end position="284"/>
    </location>
</feature>
<feature type="region of interest" description="Disordered" evidence="1">
    <location>
        <begin position="428"/>
        <end position="477"/>
    </location>
</feature>
<comment type="caution">
    <text evidence="2">The sequence shown here is derived from an EMBL/GenBank/DDBJ whole genome shotgun (WGS) entry which is preliminary data.</text>
</comment>
<feature type="compositionally biased region" description="Low complexity" evidence="1">
    <location>
        <begin position="176"/>
        <end position="185"/>
    </location>
</feature>
<feature type="compositionally biased region" description="Basic and acidic residues" evidence="1">
    <location>
        <begin position="186"/>
        <end position="208"/>
    </location>
</feature>
<dbReference type="AlphaFoldDB" id="A0A644U993"/>
<accession>A0A644U993</accession>
<sequence length="492" mass="53911">MIVRDAFGAKRARHHALRIALHRARDDQNRLGAKRRGQRRHVAGKPDPGPGIGCGGIGVGLLGPVQGAGDDHRRGRARVRPVLLGDEATVQQNAPAIAGLEGRDHLEAGPRALLAAEHPDLGPGRRPHQPHGGVFLPARVGAHGRQLLRVGTDPRLDRGQHPLLPVQPLDLPDAQRNQNRAADQAEQQREDVTTHDTSRTQDAGERPPRQLSRRPVGSGAAPDIDRGEEEEPHHIDEMPVPGRRLEAHMLFGRHLPAGQPDQADEQEDRADDDMGAMEPRRHEEGVPVERTGADRLLRVQVFKALQRGEAEAEDHGENQPVDRVAAVVLVHQRVVRPGQGDAREQQDHGVDQRQVPGVEDLGAGGRPDAVLQRIVGAERIHRVLEEVPEPDDEEHHLGHDEEDEAIAQSDPHDRRMLARLALAHHVGPPADHAVEHQQKPRNEGVGGDVLHPEHRAEQHDEGAKRAQQRPDRRRQDLIVVVAAVGHVGAPVS</sequence>
<protein>
    <submittedName>
        <fullName evidence="2">Uncharacterized protein</fullName>
    </submittedName>
</protein>
<gene>
    <name evidence="2" type="ORF">SDC9_21338</name>
</gene>
<feature type="region of interest" description="Disordered" evidence="1">
    <location>
        <begin position="337"/>
        <end position="365"/>
    </location>
</feature>
<reference evidence="2" key="1">
    <citation type="submission" date="2019-08" db="EMBL/GenBank/DDBJ databases">
        <authorList>
            <person name="Kucharzyk K."/>
            <person name="Murdoch R.W."/>
            <person name="Higgins S."/>
            <person name="Loffler F."/>
        </authorList>
    </citation>
    <scope>NUCLEOTIDE SEQUENCE</scope>
</reference>
<feature type="region of interest" description="Disordered" evidence="1">
    <location>
        <begin position="117"/>
        <end position="136"/>
    </location>
</feature>
<feature type="region of interest" description="Disordered" evidence="1">
    <location>
        <begin position="176"/>
        <end position="239"/>
    </location>
</feature>